<accession>A0ABV0DVQ6</accession>
<dbReference type="EMBL" id="JAYLVJ010000007">
    <property type="protein sequence ID" value="MEO1753710.1"/>
    <property type="molecule type" value="Genomic_DNA"/>
</dbReference>
<organism evidence="1 2">
    <name type="scientific">Paraburkholderia caribensis</name>
    <dbReference type="NCBI Taxonomy" id="75105"/>
    <lineage>
        <taxon>Bacteria</taxon>
        <taxon>Pseudomonadati</taxon>
        <taxon>Pseudomonadota</taxon>
        <taxon>Betaproteobacteria</taxon>
        <taxon>Burkholderiales</taxon>
        <taxon>Burkholderiaceae</taxon>
        <taxon>Paraburkholderia</taxon>
    </lineage>
</organism>
<comment type="caution">
    <text evidence="1">The sequence shown here is derived from an EMBL/GenBank/DDBJ whole genome shotgun (WGS) entry which is preliminary data.</text>
</comment>
<gene>
    <name evidence="1" type="ORF">VOI32_07215</name>
</gene>
<dbReference type="Proteomes" id="UP001462961">
    <property type="component" value="Unassembled WGS sequence"/>
</dbReference>
<dbReference type="RefSeq" id="WP_176957077.1">
    <property type="nucleotide sequence ID" value="NZ_CP015960.1"/>
</dbReference>
<evidence type="ECO:0000313" key="2">
    <source>
        <dbReference type="Proteomes" id="UP001462961"/>
    </source>
</evidence>
<sequence length="114" mass="13118">MIDMPALCLLQISGEALACEQKSLRTLVQHWFAPGATHQVKVVDFRNNRARQQRDVCVEVSKTRDRAEMFFFRHDDGMGRVFPPAPVFKLILASIFSPKCEARLHTCKLNYVRI</sequence>
<keyword evidence="2" id="KW-1185">Reference proteome</keyword>
<name>A0ABV0DVQ6_9BURK</name>
<protein>
    <submittedName>
        <fullName evidence="1">Uncharacterized protein</fullName>
    </submittedName>
</protein>
<proteinExistence type="predicted"/>
<reference evidence="1 2" key="1">
    <citation type="submission" date="2024-01" db="EMBL/GenBank/DDBJ databases">
        <title>The diversity of rhizobia nodulating Mimosa spp. in eleven states of Brazil covering several biomes is determined by host plant, location, and edaphic factors.</title>
        <authorList>
            <person name="Rouws L."/>
            <person name="Barauna A."/>
            <person name="Beukes C."/>
            <person name="De Faria S.M."/>
            <person name="Gross E."/>
            <person name="Dos Reis Junior F.B."/>
            <person name="Simon M."/>
            <person name="Maluk M."/>
            <person name="Odee D.W."/>
            <person name="Kenicer G."/>
            <person name="Young J.P.W."/>
            <person name="Reis V.M."/>
            <person name="Zilli J."/>
            <person name="James E.K."/>
        </authorList>
    </citation>
    <scope>NUCLEOTIDE SEQUENCE [LARGE SCALE GENOMIC DNA]</scope>
    <source>
        <strain evidence="1 2">JHI1651</strain>
    </source>
</reference>
<evidence type="ECO:0000313" key="1">
    <source>
        <dbReference type="EMBL" id="MEO1753710.1"/>
    </source>
</evidence>